<dbReference type="GO" id="GO:0003735">
    <property type="term" value="F:structural constituent of ribosome"/>
    <property type="evidence" value="ECO:0007669"/>
    <property type="project" value="InterPro"/>
</dbReference>
<dbReference type="InterPro" id="IPR004044">
    <property type="entry name" value="KH_dom_type_2"/>
</dbReference>
<dbReference type="Proteomes" id="UP000019433">
    <property type="component" value="Chromosome"/>
</dbReference>
<evidence type="ECO:0000256" key="5">
    <source>
        <dbReference type="ARBA" id="ARBA00023274"/>
    </source>
</evidence>
<evidence type="ECO:0000259" key="10">
    <source>
        <dbReference type="PROSITE" id="PS50823"/>
    </source>
</evidence>
<dbReference type="InterPro" id="IPR005704">
    <property type="entry name" value="Ribosomal_uS3_bac-typ"/>
</dbReference>
<dbReference type="RefSeq" id="WP_038501164.1">
    <property type="nucleotide sequence ID" value="NZ_CP006571.1"/>
</dbReference>
<dbReference type="KEGG" id="cav:M832_09010"/>
<keyword evidence="3 8" id="KW-0694">RNA-binding</keyword>
<dbReference type="PATRIC" id="fig|1229831.3.peg.901"/>
<dbReference type="SMART" id="SM00322">
    <property type="entry name" value="KH"/>
    <property type="match status" value="1"/>
</dbReference>
<feature type="domain" description="KH type-2" evidence="10">
    <location>
        <begin position="39"/>
        <end position="117"/>
    </location>
</feature>
<name>W8JSD7_9CHLA</name>
<reference evidence="11 12" key="1">
    <citation type="journal article" date="2014" name="Syst. Appl. Microbiol.">
        <title>Evidence for the existence of two new members of the family Chlamydiaceae and proposal of Chlamydia avium sp. nov. and Chlamydia gallinacea sp. nov.</title>
        <authorList>
            <person name="Sachse K."/>
            <person name="Laroucau K."/>
            <person name="Riege K."/>
            <person name="Wehner S."/>
            <person name="Dilcher M."/>
            <person name="Creasy H.H."/>
            <person name="Weidmann M."/>
            <person name="Myers G."/>
            <person name="Vorimore F."/>
            <person name="Vicari N."/>
            <person name="Magnino S."/>
            <person name="Liebler-Tenorio E."/>
            <person name="Ruettger A."/>
            <person name="Bavoil P.M."/>
            <person name="Hufert F.T."/>
            <person name="Rossello-Mora R."/>
            <person name="Marz M."/>
        </authorList>
    </citation>
    <scope>NUCLEOTIDE SEQUENCE [LARGE SCALE GENOMIC DNA]</scope>
    <source>
        <strain evidence="11 12">10DC88</strain>
    </source>
</reference>
<evidence type="ECO:0000256" key="6">
    <source>
        <dbReference type="ARBA" id="ARBA00024998"/>
    </source>
</evidence>
<dbReference type="PROSITE" id="PS00548">
    <property type="entry name" value="RIBOSOMAL_S3"/>
    <property type="match status" value="1"/>
</dbReference>
<dbReference type="InterPro" id="IPR036419">
    <property type="entry name" value="Ribosomal_S3_C_sf"/>
</dbReference>
<comment type="similarity">
    <text evidence="1 8 9">Belongs to the universal ribosomal protein uS3 family.</text>
</comment>
<keyword evidence="4 8" id="KW-0689">Ribosomal protein</keyword>
<evidence type="ECO:0000313" key="12">
    <source>
        <dbReference type="Proteomes" id="UP000019433"/>
    </source>
</evidence>
<evidence type="ECO:0000256" key="4">
    <source>
        <dbReference type="ARBA" id="ARBA00022980"/>
    </source>
</evidence>
<dbReference type="Pfam" id="PF00189">
    <property type="entry name" value="Ribosomal_S3_C"/>
    <property type="match status" value="1"/>
</dbReference>
<proteinExistence type="inferred from homology"/>
<accession>W8JSD7</accession>
<keyword evidence="2 8" id="KW-0699">rRNA-binding</keyword>
<dbReference type="InterPro" id="IPR018280">
    <property type="entry name" value="Ribosomal_uS3_CS"/>
</dbReference>
<dbReference type="PROSITE" id="PS50823">
    <property type="entry name" value="KH_TYPE_2"/>
    <property type="match status" value="1"/>
</dbReference>
<dbReference type="eggNOG" id="COG0092">
    <property type="taxonomic scope" value="Bacteria"/>
</dbReference>
<dbReference type="Pfam" id="PF07650">
    <property type="entry name" value="KH_2"/>
    <property type="match status" value="1"/>
</dbReference>
<dbReference type="FunFam" id="3.30.300.20:FF:000001">
    <property type="entry name" value="30S ribosomal protein S3"/>
    <property type="match status" value="1"/>
</dbReference>
<dbReference type="InterPro" id="IPR057258">
    <property type="entry name" value="Ribosomal_uS3"/>
</dbReference>
<gene>
    <name evidence="8 11" type="primary">rpsC</name>
    <name evidence="11" type="ORF">M832_09010</name>
</gene>
<evidence type="ECO:0000256" key="3">
    <source>
        <dbReference type="ARBA" id="ARBA00022884"/>
    </source>
</evidence>
<dbReference type="InterPro" id="IPR004087">
    <property type="entry name" value="KH_dom"/>
</dbReference>
<dbReference type="CDD" id="cd02412">
    <property type="entry name" value="KH-II_30S_S3"/>
    <property type="match status" value="1"/>
</dbReference>
<sequence length="223" mass="24573">MGQKGCPIGFRTGVTKKWRSLWYGNNQEFSKFLIEDVKIRDFLRKKPSCQGAAGFVVRRMSGKIEVTIQTARPGLVIGKKGAEVDLLKDELRKLTGKEVWVEIAEIKRPELNAKLVADNIAKQIERRVSFRRAMKKAMQSVMDGGAVGVKIQVSGRLAGAEIARSEWYKNGRVPLHTLRADIDYATASAETTYGIIGVKVWINLGEKSSMANNGNGAPAPVAQ</sequence>
<evidence type="ECO:0000256" key="7">
    <source>
        <dbReference type="ARBA" id="ARBA00035257"/>
    </source>
</evidence>
<keyword evidence="5 8" id="KW-0687">Ribonucleoprotein</keyword>
<dbReference type="InterPro" id="IPR009019">
    <property type="entry name" value="KH_sf_prok-type"/>
</dbReference>
<dbReference type="Gene3D" id="3.30.1140.32">
    <property type="entry name" value="Ribosomal protein S3, C-terminal domain"/>
    <property type="match status" value="1"/>
</dbReference>
<dbReference type="GO" id="GO:0006412">
    <property type="term" value="P:translation"/>
    <property type="evidence" value="ECO:0007669"/>
    <property type="project" value="UniProtKB-UniRule"/>
</dbReference>
<evidence type="ECO:0000256" key="8">
    <source>
        <dbReference type="HAMAP-Rule" id="MF_01309"/>
    </source>
</evidence>
<evidence type="ECO:0000313" key="11">
    <source>
        <dbReference type="EMBL" id="AHK63748.1"/>
    </source>
</evidence>
<protein>
    <recommendedName>
        <fullName evidence="7 8">Small ribosomal subunit protein uS3</fullName>
    </recommendedName>
</protein>
<dbReference type="EMBL" id="CP006571">
    <property type="protein sequence ID" value="AHK63748.1"/>
    <property type="molecule type" value="Genomic_DNA"/>
</dbReference>
<dbReference type="GO" id="GO:0022627">
    <property type="term" value="C:cytosolic small ribosomal subunit"/>
    <property type="evidence" value="ECO:0007669"/>
    <property type="project" value="TreeGrafter"/>
</dbReference>
<dbReference type="PANTHER" id="PTHR11760">
    <property type="entry name" value="30S/40S RIBOSOMAL PROTEIN S3"/>
    <property type="match status" value="1"/>
</dbReference>
<evidence type="ECO:0000256" key="2">
    <source>
        <dbReference type="ARBA" id="ARBA00022730"/>
    </source>
</evidence>
<dbReference type="AlphaFoldDB" id="W8JSD7"/>
<dbReference type="GO" id="GO:0019843">
    <property type="term" value="F:rRNA binding"/>
    <property type="evidence" value="ECO:0007669"/>
    <property type="project" value="UniProtKB-UniRule"/>
</dbReference>
<dbReference type="SUPFAM" id="SSF54814">
    <property type="entry name" value="Prokaryotic type KH domain (KH-domain type II)"/>
    <property type="match status" value="1"/>
</dbReference>
<dbReference type="GO" id="GO:0003729">
    <property type="term" value="F:mRNA binding"/>
    <property type="evidence" value="ECO:0007669"/>
    <property type="project" value="UniProtKB-UniRule"/>
</dbReference>
<dbReference type="STRING" id="1229831.M832_09010"/>
<dbReference type="InterPro" id="IPR001351">
    <property type="entry name" value="Ribosomal_uS3_C"/>
</dbReference>
<dbReference type="InterPro" id="IPR015946">
    <property type="entry name" value="KH_dom-like_a/b"/>
</dbReference>
<evidence type="ECO:0000256" key="1">
    <source>
        <dbReference type="ARBA" id="ARBA00010761"/>
    </source>
</evidence>
<dbReference type="Gene3D" id="3.30.300.20">
    <property type="match status" value="1"/>
</dbReference>
<dbReference type="NCBIfam" id="TIGR01009">
    <property type="entry name" value="rpsC_bact"/>
    <property type="match status" value="1"/>
</dbReference>
<dbReference type="SUPFAM" id="SSF54821">
    <property type="entry name" value="Ribosomal protein S3 C-terminal domain"/>
    <property type="match status" value="1"/>
</dbReference>
<dbReference type="PANTHER" id="PTHR11760:SF19">
    <property type="entry name" value="SMALL RIBOSOMAL SUBUNIT PROTEIN US3C"/>
    <property type="match status" value="1"/>
</dbReference>
<evidence type="ECO:0000256" key="9">
    <source>
        <dbReference type="RuleBase" id="RU003624"/>
    </source>
</evidence>
<comment type="function">
    <text evidence="6 8">Binds the lower part of the 30S subunit head. Binds mRNA in the 70S ribosome, positioning it for translation.</text>
</comment>
<organism evidence="11 12">
    <name type="scientific">Chlamydia avium 10DC88</name>
    <dbReference type="NCBI Taxonomy" id="1229831"/>
    <lineage>
        <taxon>Bacteria</taxon>
        <taxon>Pseudomonadati</taxon>
        <taxon>Chlamydiota</taxon>
        <taxon>Chlamydiia</taxon>
        <taxon>Chlamydiales</taxon>
        <taxon>Chlamydiaceae</taxon>
        <taxon>Chlamydia/Chlamydophila group</taxon>
        <taxon>Chlamydia</taxon>
    </lineage>
</organism>
<comment type="subunit">
    <text evidence="8">Part of the 30S ribosomal subunit. Forms a tight complex with proteins S10 and S14.</text>
</comment>
<dbReference type="HAMAP" id="MF_01309_B">
    <property type="entry name" value="Ribosomal_uS3_B"/>
    <property type="match status" value="1"/>
</dbReference>
<dbReference type="HOGENOM" id="CLU_058591_0_2_0"/>